<keyword evidence="1" id="KW-0175">Coiled coil</keyword>
<dbReference type="PANTHER" id="PTHR36180:SF1">
    <property type="entry name" value="ANTA_ANTB ANTIREPRESSOR DOMAIN-CONTAINING PROTEIN"/>
    <property type="match status" value="1"/>
</dbReference>
<organism evidence="3 4">
    <name type="scientific">Acetoanaerobium sticklandii (strain ATCC 12662 / DSM 519 / JCM 1433 / CCUG 9281 / NCIMB 10654 / HF)</name>
    <name type="common">Clostridium sticklandii</name>
    <dbReference type="NCBI Taxonomy" id="499177"/>
    <lineage>
        <taxon>Bacteria</taxon>
        <taxon>Bacillati</taxon>
        <taxon>Bacillota</taxon>
        <taxon>Clostridia</taxon>
        <taxon>Peptostreptococcales</taxon>
        <taxon>Filifactoraceae</taxon>
        <taxon>Acetoanaerobium</taxon>
    </lineage>
</organism>
<gene>
    <name evidence="3" type="ordered locus">CLOST_1559</name>
</gene>
<reference evidence="4" key="1">
    <citation type="journal article" date="2010" name="BMC Genomics">
        <title>Clostridium sticklandii, a specialist in amino acid degradation:revisiting its metabolism through its genome sequence.</title>
        <authorList>
            <person name="Fonknechten N."/>
            <person name="Chaussonnerie S."/>
            <person name="Tricot S."/>
            <person name="Lajus A."/>
            <person name="Andreesen J.R."/>
            <person name="Perchat N."/>
            <person name="Pelletier E."/>
            <person name="Gouyvenoux M."/>
            <person name="Barbe V."/>
            <person name="Salanoubat M."/>
            <person name="Le Paslier D."/>
            <person name="Weissenbach J."/>
            <person name="Cohen G.N."/>
            <person name="Kreimeyer A."/>
        </authorList>
    </citation>
    <scope>NUCLEOTIDE SEQUENCE [LARGE SCALE GENOMIC DNA]</scope>
    <source>
        <strain evidence="4">ATCC 12662 / DSM 519 / JCM 1433 / CCUG 9281 / NCIMB 10654 / HF</strain>
    </source>
</reference>
<dbReference type="EMBL" id="FP565809">
    <property type="protein sequence ID" value="CBH21679.1"/>
    <property type="molecule type" value="Genomic_DNA"/>
</dbReference>
<keyword evidence="4" id="KW-1185">Reference proteome</keyword>
<proteinExistence type="predicted"/>
<dbReference type="KEGG" id="cst:CLOST_1559"/>
<dbReference type="Proteomes" id="UP000007041">
    <property type="component" value="Chromosome"/>
</dbReference>
<dbReference type="PANTHER" id="PTHR36180">
    <property type="entry name" value="DNA-BINDING PROTEIN-RELATED-RELATED"/>
    <property type="match status" value="1"/>
</dbReference>
<evidence type="ECO:0000313" key="4">
    <source>
        <dbReference type="Proteomes" id="UP000007041"/>
    </source>
</evidence>
<dbReference type="STRING" id="1511.CLOST_1559"/>
<feature type="domain" description="AntA/AntB antirepressor" evidence="2">
    <location>
        <begin position="23"/>
        <end position="94"/>
    </location>
</feature>
<dbReference type="AlphaFoldDB" id="E3PS25"/>
<protein>
    <submittedName>
        <fullName evidence="3">Putative Phage-related protein</fullName>
    </submittedName>
</protein>
<dbReference type="HOGENOM" id="CLU_046670_2_2_9"/>
<dbReference type="Pfam" id="PF08346">
    <property type="entry name" value="AntA"/>
    <property type="match status" value="1"/>
</dbReference>
<dbReference type="BioCyc" id="CSTI499177:GJE9-1611-MONOMER"/>
<feature type="coiled-coil region" evidence="1">
    <location>
        <begin position="135"/>
        <end position="162"/>
    </location>
</feature>
<dbReference type="InterPro" id="IPR013557">
    <property type="entry name" value="AntA/B_antirep"/>
</dbReference>
<sequence length="259" mass="30343">MNFQLLEKGLVPIYSDENSETLVSGRELWDFLEIKEPYTQWFDRMIEYGFAESVDFSVFHNFVNDDTAFGGKRKITDHAMKLDMAKELGMIQRTEKGRQVRKYFIEAEKRFKSNHIDFEKLSPELRMFANVFTSLAKIELEQNETKRLAQEANETIKDIKETIITESDNWRKDVVGKIRAIADAGKNYSDLQRESYKMLEEKAGCNLKQRVENMRMRALTNGMCKSKVDKINALDVIAEDKRLKEIYIGIVNKLYLKHK</sequence>
<accession>E3PS25</accession>
<dbReference type="GeneID" id="35559666"/>
<evidence type="ECO:0000259" key="2">
    <source>
        <dbReference type="Pfam" id="PF08346"/>
    </source>
</evidence>
<dbReference type="eggNOG" id="COG3561">
    <property type="taxonomic scope" value="Bacteria"/>
</dbReference>
<dbReference type="RefSeq" id="WP_013361772.1">
    <property type="nucleotide sequence ID" value="NC_014614.1"/>
</dbReference>
<name>E3PS25_ACESD</name>
<evidence type="ECO:0000313" key="3">
    <source>
        <dbReference type="EMBL" id="CBH21679.1"/>
    </source>
</evidence>
<evidence type="ECO:0000256" key="1">
    <source>
        <dbReference type="SAM" id="Coils"/>
    </source>
</evidence>